<evidence type="ECO:0008006" key="4">
    <source>
        <dbReference type="Google" id="ProtNLM"/>
    </source>
</evidence>
<accession>A0ABP3CDG0</accession>
<evidence type="ECO:0000313" key="2">
    <source>
        <dbReference type="EMBL" id="GAA0199151.1"/>
    </source>
</evidence>
<feature type="transmembrane region" description="Helical" evidence="1">
    <location>
        <begin position="20"/>
        <end position="40"/>
    </location>
</feature>
<keyword evidence="1" id="KW-0812">Transmembrane</keyword>
<organism evidence="2 3">
    <name type="scientific">Kangiella japonica</name>
    <dbReference type="NCBI Taxonomy" id="647384"/>
    <lineage>
        <taxon>Bacteria</taxon>
        <taxon>Pseudomonadati</taxon>
        <taxon>Pseudomonadota</taxon>
        <taxon>Gammaproteobacteria</taxon>
        <taxon>Kangiellales</taxon>
        <taxon>Kangiellaceae</taxon>
        <taxon>Kangiella</taxon>
    </lineage>
</organism>
<name>A0ABP3CDG0_9GAMM</name>
<keyword evidence="3" id="KW-1185">Reference proteome</keyword>
<keyword evidence="1" id="KW-0472">Membrane</keyword>
<keyword evidence="1" id="KW-1133">Transmembrane helix</keyword>
<comment type="caution">
    <text evidence="2">The sequence shown here is derived from an EMBL/GenBank/DDBJ whole genome shotgun (WGS) entry which is preliminary data.</text>
</comment>
<gene>
    <name evidence="2" type="ORF">GCM10009123_03100</name>
</gene>
<evidence type="ECO:0000313" key="3">
    <source>
        <dbReference type="Proteomes" id="UP001501221"/>
    </source>
</evidence>
<feature type="transmembrane region" description="Helical" evidence="1">
    <location>
        <begin position="52"/>
        <end position="72"/>
    </location>
</feature>
<reference evidence="3" key="1">
    <citation type="journal article" date="2019" name="Int. J. Syst. Evol. Microbiol.">
        <title>The Global Catalogue of Microorganisms (GCM) 10K type strain sequencing project: providing services to taxonomists for standard genome sequencing and annotation.</title>
        <authorList>
            <consortium name="The Broad Institute Genomics Platform"/>
            <consortium name="The Broad Institute Genome Sequencing Center for Infectious Disease"/>
            <person name="Wu L."/>
            <person name="Ma J."/>
        </authorList>
    </citation>
    <scope>NUCLEOTIDE SEQUENCE [LARGE SCALE GENOMIC DNA]</scope>
    <source>
        <strain evidence="3">JCM 16211</strain>
    </source>
</reference>
<proteinExistence type="predicted"/>
<dbReference type="RefSeq" id="WP_343985540.1">
    <property type="nucleotide sequence ID" value="NZ_BAAAFM010000001.1"/>
</dbReference>
<evidence type="ECO:0000256" key="1">
    <source>
        <dbReference type="SAM" id="Phobius"/>
    </source>
</evidence>
<sequence>MADKKYRYQETQAMMPPTVIKLVVLMLFIVMGLFGYMYIAQEFLELPVGENALPPSWALVIFILTALLTYYVSNLKINIKVDDNELVLSLGVVGKRAYPLNKIRTVKKYEGNPAKDFLGYGYRVGLNRLGYIGRAQDAVSITFEHLKRDLIITTKDIEALSHSLQD</sequence>
<dbReference type="EMBL" id="BAAAFM010000001">
    <property type="protein sequence ID" value="GAA0199151.1"/>
    <property type="molecule type" value="Genomic_DNA"/>
</dbReference>
<protein>
    <recommendedName>
        <fullName evidence="4">PH domain-containing protein</fullName>
    </recommendedName>
</protein>
<dbReference type="Proteomes" id="UP001501221">
    <property type="component" value="Unassembled WGS sequence"/>
</dbReference>